<dbReference type="RefSeq" id="WP_136005654.1">
    <property type="nucleotide sequence ID" value="NZ_SRYR01000001.1"/>
</dbReference>
<reference evidence="1 2" key="1">
    <citation type="submission" date="2019-04" db="EMBL/GenBank/DDBJ databases">
        <title>Microbes associate with the intestines of laboratory mice.</title>
        <authorList>
            <person name="Navarre W."/>
            <person name="Wong E."/>
            <person name="Huang K."/>
            <person name="Tropini C."/>
            <person name="Ng K."/>
            <person name="Yu B."/>
        </authorList>
    </citation>
    <scope>NUCLEOTIDE SEQUENCE [LARGE SCALE GENOMIC DNA]</scope>
    <source>
        <strain evidence="1 2">NM50_B9-20</strain>
    </source>
</reference>
<dbReference type="InterPro" id="IPR007612">
    <property type="entry name" value="LOR"/>
</dbReference>
<dbReference type="Pfam" id="PF04525">
    <property type="entry name" value="LOR"/>
    <property type="match status" value="1"/>
</dbReference>
<dbReference type="EMBL" id="SRYR01000001">
    <property type="protein sequence ID" value="TGY44462.1"/>
    <property type="molecule type" value="Genomic_DNA"/>
</dbReference>
<name>A0A4S2DRD4_9CLOT</name>
<accession>A0A4S2DRD4</accession>
<organism evidence="1 2">
    <name type="scientific">Clostridium sartagoforme</name>
    <dbReference type="NCBI Taxonomy" id="84031"/>
    <lineage>
        <taxon>Bacteria</taxon>
        <taxon>Bacillati</taxon>
        <taxon>Bacillota</taxon>
        <taxon>Clostridia</taxon>
        <taxon>Eubacteriales</taxon>
        <taxon>Clostridiaceae</taxon>
        <taxon>Clostridium</taxon>
    </lineage>
</organism>
<dbReference type="AlphaFoldDB" id="A0A4S2DRD4"/>
<proteinExistence type="predicted"/>
<dbReference type="Proteomes" id="UP000306888">
    <property type="component" value="Unassembled WGS sequence"/>
</dbReference>
<sequence>MVKILNMRVSTKLKVIKITDENGEEIITFKKSIALPTRSRYSIINANNENIGTIEKMRYNFGLVDLPQIDISVNNNEIRIKRDMKEFKEFYEIMGSDFSIVGNLFGPHFIINKNEKAVASVTIEKEEIGRSYLADIIDKSNEEQVICILFALSWIM</sequence>
<comment type="caution">
    <text evidence="1">The sequence shown here is derived from an EMBL/GenBank/DDBJ whole genome shotgun (WGS) entry which is preliminary data.</text>
</comment>
<protein>
    <submittedName>
        <fullName evidence="1">Uncharacterized protein</fullName>
    </submittedName>
</protein>
<evidence type="ECO:0000313" key="2">
    <source>
        <dbReference type="Proteomes" id="UP000306888"/>
    </source>
</evidence>
<dbReference type="OrthoDB" id="1934965at2"/>
<keyword evidence="2" id="KW-1185">Reference proteome</keyword>
<gene>
    <name evidence="1" type="ORF">E5347_06520</name>
</gene>
<evidence type="ECO:0000313" key="1">
    <source>
        <dbReference type="EMBL" id="TGY44462.1"/>
    </source>
</evidence>